<evidence type="ECO:0000313" key="3">
    <source>
        <dbReference type="Proteomes" id="UP000008743"/>
    </source>
</evidence>
<proteinExistence type="predicted"/>
<dbReference type="EMBL" id="KE346366">
    <property type="protein sequence ID" value="KJE94157.1"/>
    <property type="molecule type" value="Genomic_DNA"/>
</dbReference>
<dbReference type="RefSeq" id="XP_004347592.1">
    <property type="nucleotide sequence ID" value="XM_004347542.2"/>
</dbReference>
<dbReference type="PhylomeDB" id="A0A0D2VSQ5"/>
<feature type="region of interest" description="Disordered" evidence="1">
    <location>
        <begin position="186"/>
        <end position="215"/>
    </location>
</feature>
<sequence length="215" mass="23957">MPLTSTSSSGTLRPPSSTSLANVTVDEVVSRLCAALEAALPAGEEMGEDRLSAEVADFLMIRGMTDYDSKESIELAARVIEYGVDAVLMREMATATEVMLDTVLPLFDRVETVIARCEKEVRDNPALKFPALLLDKLAVLRAKRTDTTPEKAREVILEFESTRANSAVQESMRRKKSAFNERTRKFEDAQQTVSQVRNESMRLKSTKSRPRIDLI</sequence>
<feature type="compositionally biased region" description="Polar residues" evidence="1">
    <location>
        <begin position="189"/>
        <end position="198"/>
    </location>
</feature>
<reference evidence="3" key="1">
    <citation type="submission" date="2011-02" db="EMBL/GenBank/DDBJ databases">
        <title>The Genome Sequence of Capsaspora owczarzaki ATCC 30864.</title>
        <authorList>
            <person name="Russ C."/>
            <person name="Cuomo C."/>
            <person name="Burger G."/>
            <person name="Gray M.W."/>
            <person name="Holland P.W.H."/>
            <person name="King N."/>
            <person name="Lang F.B.F."/>
            <person name="Roger A.J."/>
            <person name="Ruiz-Trillo I."/>
            <person name="Young S.K."/>
            <person name="Zeng Q."/>
            <person name="Gargeya S."/>
            <person name="Alvarado L."/>
            <person name="Berlin A."/>
            <person name="Chapman S.B."/>
            <person name="Chen Z."/>
            <person name="Freedman E."/>
            <person name="Gellesch M."/>
            <person name="Goldberg J."/>
            <person name="Griggs A."/>
            <person name="Gujja S."/>
            <person name="Heilman E."/>
            <person name="Heiman D."/>
            <person name="Howarth C."/>
            <person name="Mehta T."/>
            <person name="Neiman D."/>
            <person name="Pearson M."/>
            <person name="Roberts A."/>
            <person name="Saif S."/>
            <person name="Shea T."/>
            <person name="Shenoy N."/>
            <person name="Sisk P."/>
            <person name="Stolte C."/>
            <person name="Sykes S."/>
            <person name="White J."/>
            <person name="Yandava C."/>
            <person name="Haas B."/>
            <person name="Nusbaum C."/>
            <person name="Birren B."/>
        </authorList>
    </citation>
    <scope>NUCLEOTIDE SEQUENCE</scope>
    <source>
        <strain evidence="3">ATCC 30864</strain>
    </source>
</reference>
<accession>A0A0D2VSQ5</accession>
<name>A0A0D2VSQ5_CAPO3</name>
<protein>
    <submittedName>
        <fullName evidence="2">Uncharacterized protein</fullName>
    </submittedName>
</protein>
<dbReference type="InParanoid" id="A0A0D2VSQ5"/>
<evidence type="ECO:0000256" key="1">
    <source>
        <dbReference type="SAM" id="MobiDB-lite"/>
    </source>
</evidence>
<dbReference type="Proteomes" id="UP000008743">
    <property type="component" value="Unassembled WGS sequence"/>
</dbReference>
<evidence type="ECO:0000313" key="2">
    <source>
        <dbReference type="EMBL" id="KJE94157.1"/>
    </source>
</evidence>
<dbReference type="OMA" id="QVRNESM"/>
<gene>
    <name evidence="2" type="ORF">CAOG_004841</name>
</gene>
<dbReference type="AlphaFoldDB" id="A0A0D2VSQ5"/>
<keyword evidence="3" id="KW-1185">Reference proteome</keyword>
<organism evidence="2 3">
    <name type="scientific">Capsaspora owczarzaki (strain ATCC 30864)</name>
    <dbReference type="NCBI Taxonomy" id="595528"/>
    <lineage>
        <taxon>Eukaryota</taxon>
        <taxon>Filasterea</taxon>
        <taxon>Capsaspora</taxon>
    </lineage>
</organism>